<feature type="transmembrane region" description="Helical" evidence="5">
    <location>
        <begin position="262"/>
        <end position="282"/>
    </location>
</feature>
<dbReference type="PIRSF" id="PIRSF005799">
    <property type="entry name" value="UDP-gal_transpt"/>
    <property type="match status" value="1"/>
</dbReference>
<evidence type="ECO:0000256" key="1">
    <source>
        <dbReference type="ARBA" id="ARBA00004141"/>
    </source>
</evidence>
<dbReference type="GO" id="GO:0015165">
    <property type="term" value="F:pyrimidine nucleotide-sugar transmembrane transporter activity"/>
    <property type="evidence" value="ECO:0007669"/>
    <property type="project" value="InterPro"/>
</dbReference>
<dbReference type="NCBIfam" id="TIGR00803">
    <property type="entry name" value="nst"/>
    <property type="match status" value="1"/>
</dbReference>
<keyword evidence="3 5" id="KW-1133">Transmembrane helix</keyword>
<sequence>MFRNKERLLPITSSNTSLASEQMMHGATRKQLALGILVAQNTALVLMLRYSRTAKVDDDEPMYIASTAVVMAEMIKMIVCLIALYLEQPLRFRHAIRYDVLSKEALKMAVPAGLYALQNNWLYVALSNLEAAAFQVTYQLKTLSTAVFSIVLLGRTIDTTQWIALVLLMIGVTLVQLQVEQRTLETSTSENPFLGLVAVLASCVSSGFAGCYFERLLKRTTASMWIRNLQLGVFAFMFSVIAMATNDGTQVMEQGFFIGYHWLTWLVIFNQALGGLVVSMVVKYAGDAAKKENTCINWLTLSYDGDR</sequence>
<gene>
    <name evidence="6" type="ORF">LRAMOSA02007</name>
</gene>
<dbReference type="OrthoDB" id="408493at2759"/>
<feature type="transmembrane region" description="Helical" evidence="5">
    <location>
        <begin position="162"/>
        <end position="179"/>
    </location>
</feature>
<proteinExistence type="predicted"/>
<evidence type="ECO:0000256" key="4">
    <source>
        <dbReference type="ARBA" id="ARBA00023136"/>
    </source>
</evidence>
<feature type="transmembrane region" description="Helical" evidence="5">
    <location>
        <begin position="225"/>
        <end position="242"/>
    </location>
</feature>
<reference evidence="6" key="1">
    <citation type="journal article" date="2014" name="Genome Announc.">
        <title>De novo whole-genome sequence and genome annotation of Lichtheimia ramosa.</title>
        <authorList>
            <person name="Linde J."/>
            <person name="Schwartze V."/>
            <person name="Binder U."/>
            <person name="Lass-Florl C."/>
            <person name="Voigt K."/>
            <person name="Horn F."/>
        </authorList>
    </citation>
    <scope>NUCLEOTIDE SEQUENCE</scope>
    <source>
        <strain evidence="6">JMRC FSU:6197</strain>
    </source>
</reference>
<dbReference type="InterPro" id="IPR007271">
    <property type="entry name" value="Nuc_sug_transpt"/>
</dbReference>
<evidence type="ECO:0000256" key="5">
    <source>
        <dbReference type="SAM" id="Phobius"/>
    </source>
</evidence>
<protein>
    <recommendedName>
        <fullName evidence="7">UDP-galactose transporter</fullName>
    </recommendedName>
</protein>
<feature type="transmembrane region" description="Helical" evidence="5">
    <location>
        <begin position="32"/>
        <end position="50"/>
    </location>
</feature>
<dbReference type="AlphaFoldDB" id="A0A077WLN0"/>
<evidence type="ECO:0000256" key="3">
    <source>
        <dbReference type="ARBA" id="ARBA00022989"/>
    </source>
</evidence>
<dbReference type="PANTHER" id="PTHR10231">
    <property type="entry name" value="NUCLEOTIDE-SUGAR TRANSMEMBRANE TRANSPORTER"/>
    <property type="match status" value="1"/>
</dbReference>
<evidence type="ECO:0000313" key="6">
    <source>
        <dbReference type="EMBL" id="CDS08058.1"/>
    </source>
</evidence>
<feature type="transmembrane region" description="Helical" evidence="5">
    <location>
        <begin position="191"/>
        <end position="213"/>
    </location>
</feature>
<comment type="subcellular location">
    <subcellularLocation>
        <location evidence="1">Membrane</location>
        <topology evidence="1">Multi-pass membrane protein</topology>
    </subcellularLocation>
</comment>
<dbReference type="InterPro" id="IPR037185">
    <property type="entry name" value="EmrE-like"/>
</dbReference>
<accession>A0A077WLN0</accession>
<dbReference type="EMBL" id="LK023324">
    <property type="protein sequence ID" value="CDS08058.1"/>
    <property type="molecule type" value="Genomic_DNA"/>
</dbReference>
<keyword evidence="2 5" id="KW-0812">Transmembrane</keyword>
<dbReference type="GO" id="GO:0000139">
    <property type="term" value="C:Golgi membrane"/>
    <property type="evidence" value="ECO:0007669"/>
    <property type="project" value="InterPro"/>
</dbReference>
<evidence type="ECO:0008006" key="7">
    <source>
        <dbReference type="Google" id="ProtNLM"/>
    </source>
</evidence>
<dbReference type="SUPFAM" id="SSF103481">
    <property type="entry name" value="Multidrug resistance efflux transporter EmrE"/>
    <property type="match status" value="1"/>
</dbReference>
<name>A0A077WLN0_9FUNG</name>
<organism evidence="6">
    <name type="scientific">Lichtheimia ramosa</name>
    <dbReference type="NCBI Taxonomy" id="688394"/>
    <lineage>
        <taxon>Eukaryota</taxon>
        <taxon>Fungi</taxon>
        <taxon>Fungi incertae sedis</taxon>
        <taxon>Mucoromycota</taxon>
        <taxon>Mucoromycotina</taxon>
        <taxon>Mucoromycetes</taxon>
        <taxon>Mucorales</taxon>
        <taxon>Lichtheimiaceae</taxon>
        <taxon>Lichtheimia</taxon>
    </lineage>
</organism>
<dbReference type="Pfam" id="PF04142">
    <property type="entry name" value="Nuc_sug_transp"/>
    <property type="match status" value="1"/>
</dbReference>
<evidence type="ECO:0000256" key="2">
    <source>
        <dbReference type="ARBA" id="ARBA00022692"/>
    </source>
</evidence>
<feature type="transmembrane region" description="Helical" evidence="5">
    <location>
        <begin position="62"/>
        <end position="86"/>
    </location>
</feature>
<keyword evidence="4 5" id="KW-0472">Membrane</keyword>